<dbReference type="Pfam" id="PF07733">
    <property type="entry name" value="DNA_pol3_alpha"/>
    <property type="match status" value="1"/>
</dbReference>
<dbReference type="Pfam" id="PF01336">
    <property type="entry name" value="tRNA_anti-codon"/>
    <property type="match status" value="1"/>
</dbReference>
<name>W4EPT4_9BACL</name>
<accession>W4EPT4</accession>
<reference evidence="15 16" key="1">
    <citation type="journal article" date="2014" name="BMC Genomics">
        <title>Genomic comparison of sporeforming bacilli isolated from milk.</title>
        <authorList>
            <person name="Moreno Switt A.I."/>
            <person name="Andrus A.D."/>
            <person name="Ranieri M.L."/>
            <person name="Orsi R.H."/>
            <person name="Ivy R."/>
            <person name="den Bakker H.C."/>
            <person name="Martin N.H."/>
            <person name="Wiedmann M."/>
            <person name="Boor K.J."/>
        </authorList>
    </citation>
    <scope>NUCLEOTIDE SEQUENCE [LARGE SCALE GENOMIC DNA]</scope>
    <source>
        <strain evidence="15 16">FSL R5-213</strain>
    </source>
</reference>
<dbReference type="InterPro" id="IPR011708">
    <property type="entry name" value="DNA_pol3_alpha_NTPase_dom"/>
</dbReference>
<evidence type="ECO:0000256" key="3">
    <source>
        <dbReference type="ARBA" id="ARBA00012417"/>
    </source>
</evidence>
<dbReference type="NCBIfam" id="TIGR00594">
    <property type="entry name" value="polc"/>
    <property type="match status" value="1"/>
</dbReference>
<evidence type="ECO:0000256" key="5">
    <source>
        <dbReference type="ARBA" id="ARBA00022695"/>
    </source>
</evidence>
<dbReference type="Pfam" id="PF02811">
    <property type="entry name" value="PHP"/>
    <property type="match status" value="1"/>
</dbReference>
<dbReference type="GO" id="GO:0003676">
    <property type="term" value="F:nucleic acid binding"/>
    <property type="evidence" value="ECO:0007669"/>
    <property type="project" value="InterPro"/>
</dbReference>
<dbReference type="PATRIC" id="fig|1227360.4.peg.3357"/>
<feature type="domain" description="Bacterial DNA polymerase III alpha subunit NTPase" evidence="12">
    <location>
        <begin position="276"/>
        <end position="531"/>
    </location>
</feature>
<keyword evidence="5 15" id="KW-0548">Nucleotidyltransferase</keyword>
<comment type="catalytic activity">
    <reaction evidence="9">
        <text>DNA(n) + a 2'-deoxyribonucleoside 5'-triphosphate = DNA(n+1) + diphosphate</text>
        <dbReference type="Rhea" id="RHEA:22508"/>
        <dbReference type="Rhea" id="RHEA-COMP:17339"/>
        <dbReference type="Rhea" id="RHEA-COMP:17340"/>
        <dbReference type="ChEBI" id="CHEBI:33019"/>
        <dbReference type="ChEBI" id="CHEBI:61560"/>
        <dbReference type="ChEBI" id="CHEBI:173112"/>
        <dbReference type="EC" id="2.7.7.7"/>
    </reaction>
</comment>
<evidence type="ECO:0000259" key="11">
    <source>
        <dbReference type="Pfam" id="PF02811"/>
    </source>
</evidence>
<comment type="similarity">
    <text evidence="2">Belongs to the DNA polymerase type-C family. DnaE subfamily.</text>
</comment>
<dbReference type="GO" id="GO:0005737">
    <property type="term" value="C:cytoplasm"/>
    <property type="evidence" value="ECO:0007669"/>
    <property type="project" value="UniProtKB-SubCell"/>
</dbReference>
<evidence type="ECO:0000259" key="13">
    <source>
        <dbReference type="Pfam" id="PF14579"/>
    </source>
</evidence>
<dbReference type="Gene3D" id="1.10.150.870">
    <property type="match status" value="1"/>
</dbReference>
<dbReference type="PANTHER" id="PTHR32294:SF0">
    <property type="entry name" value="DNA POLYMERASE III SUBUNIT ALPHA"/>
    <property type="match status" value="1"/>
</dbReference>
<evidence type="ECO:0000256" key="6">
    <source>
        <dbReference type="ARBA" id="ARBA00022705"/>
    </source>
</evidence>
<proteinExistence type="inferred from homology"/>
<evidence type="ECO:0000259" key="12">
    <source>
        <dbReference type="Pfam" id="PF07733"/>
    </source>
</evidence>
<dbReference type="InterPro" id="IPR041931">
    <property type="entry name" value="DNA_pol3_alpha_thumb_dom"/>
</dbReference>
<dbReference type="InterPro" id="IPR029460">
    <property type="entry name" value="DNAPol_HHH"/>
</dbReference>
<dbReference type="Gene3D" id="1.10.10.1600">
    <property type="entry name" value="Bacterial DNA polymerase III alpha subunit, thumb domain"/>
    <property type="match status" value="1"/>
</dbReference>
<comment type="function">
    <text evidence="8">DNA polymerase III is a complex, multichain enzyme responsible for most of the replicative synthesis in bacteria. This DNA polymerase also exhibits 3' to 5' exonuclease activity. The alpha chain is the DNA polymerase.</text>
</comment>
<dbReference type="Pfam" id="PF17657">
    <property type="entry name" value="DNA_pol3_finger"/>
    <property type="match status" value="1"/>
</dbReference>
<gene>
    <name evidence="15" type="primary">dnaE</name>
    <name evidence="15" type="ORF">C176_16482</name>
</gene>
<dbReference type="AlphaFoldDB" id="W4EPT4"/>
<dbReference type="InterPro" id="IPR004805">
    <property type="entry name" value="DnaE2/DnaE/PolC"/>
</dbReference>
<evidence type="ECO:0000259" key="14">
    <source>
        <dbReference type="Pfam" id="PF17657"/>
    </source>
</evidence>
<evidence type="ECO:0000256" key="4">
    <source>
        <dbReference type="ARBA" id="ARBA00022679"/>
    </source>
</evidence>
<keyword evidence="4 15" id="KW-0808">Transferase</keyword>
<dbReference type="Gene3D" id="2.40.50.140">
    <property type="entry name" value="Nucleic acid-binding proteins"/>
    <property type="match status" value="1"/>
</dbReference>
<protein>
    <recommendedName>
        <fullName evidence="3">DNA-directed DNA polymerase</fullName>
        <ecNumber evidence="3">2.7.7.7</ecNumber>
    </recommendedName>
</protein>
<evidence type="ECO:0000256" key="8">
    <source>
        <dbReference type="ARBA" id="ARBA00025611"/>
    </source>
</evidence>
<evidence type="ECO:0000259" key="10">
    <source>
        <dbReference type="Pfam" id="PF01336"/>
    </source>
</evidence>
<dbReference type="InterPro" id="IPR040982">
    <property type="entry name" value="DNA_pol3_finger"/>
</dbReference>
<keyword evidence="6" id="KW-0235">DNA replication</keyword>
<feature type="domain" description="DNA polymerase helix-hairpin-helix motif" evidence="13">
    <location>
        <begin position="770"/>
        <end position="860"/>
    </location>
</feature>
<evidence type="ECO:0000256" key="7">
    <source>
        <dbReference type="ARBA" id="ARBA00022932"/>
    </source>
</evidence>
<dbReference type="Gene3D" id="3.20.20.140">
    <property type="entry name" value="Metal-dependent hydrolases"/>
    <property type="match status" value="1"/>
</dbReference>
<dbReference type="EC" id="2.7.7.7" evidence="3"/>
<dbReference type="Pfam" id="PF14579">
    <property type="entry name" value="HHH_6"/>
    <property type="match status" value="1"/>
</dbReference>
<dbReference type="InterPro" id="IPR004013">
    <property type="entry name" value="PHP_dom"/>
</dbReference>
<evidence type="ECO:0000313" key="16">
    <source>
        <dbReference type="Proteomes" id="UP000019062"/>
    </source>
</evidence>
<evidence type="ECO:0000313" key="15">
    <source>
        <dbReference type="EMBL" id="ETT82603.1"/>
    </source>
</evidence>
<dbReference type="NCBIfam" id="NF004226">
    <property type="entry name" value="PRK05673.1"/>
    <property type="match status" value="1"/>
</dbReference>
<evidence type="ECO:0000256" key="2">
    <source>
        <dbReference type="ARBA" id="ARBA00009496"/>
    </source>
</evidence>
<keyword evidence="7" id="KW-0239">DNA-directed DNA polymerase</keyword>
<feature type="domain" description="PHP" evidence="11">
    <location>
        <begin position="13"/>
        <end position="123"/>
    </location>
</feature>
<feature type="domain" description="DNA polymerase III alpha subunit finger" evidence="14">
    <location>
        <begin position="534"/>
        <end position="696"/>
    </location>
</feature>
<comment type="subcellular location">
    <subcellularLocation>
        <location evidence="1">Cytoplasm</location>
    </subcellularLocation>
</comment>
<dbReference type="GO" id="GO:0006260">
    <property type="term" value="P:DNA replication"/>
    <property type="evidence" value="ECO:0007669"/>
    <property type="project" value="UniProtKB-KW"/>
</dbReference>
<evidence type="ECO:0000256" key="1">
    <source>
        <dbReference type="ARBA" id="ARBA00004496"/>
    </source>
</evidence>
<organism evidence="15 16">
    <name type="scientific">Viridibacillus arenosi FSL R5-213</name>
    <dbReference type="NCBI Taxonomy" id="1227360"/>
    <lineage>
        <taxon>Bacteria</taxon>
        <taxon>Bacillati</taxon>
        <taxon>Bacillota</taxon>
        <taxon>Bacilli</taxon>
        <taxon>Bacillales</taxon>
        <taxon>Caryophanaceae</taxon>
        <taxon>Viridibacillus</taxon>
    </lineage>
</organism>
<sequence length="1030" mass="116812">MQNVYPQIVTAADMLKSTIRIEELISFLQQEHAKAAAIVNSKLYGLLPFWRALKKAEIHPVIGLTVRVQFREHQVRSVVLYAATQQGYQHLLKVTSAMSIREGEVLPLRWLEGYQEGCILMVPMTSPDWIAEGSFEDVQALQGIFGKGRLYVGIDRPGGLKSDIEQDIISYCHEQELPICATHLCTFMREEHAFSFEVAKAIEQGMKMNISDQLTARERQQFVPFNRQWQDWFADYPEWLLSAEEMLLSCQVDLAFDKFLMPKFPTPNNETAFSLLEANSLRGLQERVPNASADYIERLHYELGIIQEMGYADYFLIVSDYIQYAKSKQILTGPGRGSSASSLVAYTLRITDVDPLQYGLLFERFLNPERITMPDIDVDFADHRRQEVIQYVSDKYGKTYTSQIITFGTLSAKAVARDVARVFGFTSEELSKISSLIPNKVGITLREALAESISLRDWIAASDIRQKWIEVALNLEGLPRNASTHAAGVVLSPEPLVNIVPIEPGNDGLYITQWPMQEVESIGLLKMDFLGLRNLTILERIRSMIYYDTRKFLDFEKIPLHDPSTFKLLQQGDTTGVFQLESDGMRQALRDITPTAFQDIVAIIALYRPGPMDFIPVYSKRKHGGEAVIMPHPVLEPILRETYGVIVYQEQIMQIASVMAGFTMGEADILRRAVSKKKKEILDAEQQHFVKNSVAKGFTEQVAVEVYDLIVRFANYGFPKSHAVAYSVITYHMAYLKANFPTYFYAALLTSTIGNQDRLMRLLQEVKQKGITVLPPSVHHSGRTFRVENGAIRFALSAIKGVPQSFLTKLLSLRKNGHSNWADLFDFALDMTGVHFTRKALEPLIKAGALDDFGRNRGQLLASIEAVVKHANLYRPNDEESLLSDGDFLFGKPKYADASLMPEKLLLQYEKEVLGFYMSEHPILKLKKELQIDSMSAANILEIQGRKYVKMLGIVSGIKQIRTKKGEQMAFIDLEDESGMLSITIFPREYIHIQEWLQEEQIVLAEGFVEPRNGKAQMIVKKLITELTEK</sequence>
<dbReference type="InterPro" id="IPR012340">
    <property type="entry name" value="NA-bd_OB-fold"/>
</dbReference>
<comment type="caution">
    <text evidence="15">The sequence shown here is derived from an EMBL/GenBank/DDBJ whole genome shotgun (WGS) entry which is preliminary data.</text>
</comment>
<dbReference type="CDD" id="cd04485">
    <property type="entry name" value="DnaE_OBF"/>
    <property type="match status" value="1"/>
</dbReference>
<dbReference type="RefSeq" id="WP_143691001.1">
    <property type="nucleotide sequence ID" value="NZ_ASQA01000034.1"/>
</dbReference>
<evidence type="ECO:0000256" key="9">
    <source>
        <dbReference type="ARBA" id="ARBA00049244"/>
    </source>
</evidence>
<keyword evidence="16" id="KW-1185">Reference proteome</keyword>
<dbReference type="GO" id="GO:0008408">
    <property type="term" value="F:3'-5' exonuclease activity"/>
    <property type="evidence" value="ECO:0007669"/>
    <property type="project" value="InterPro"/>
</dbReference>
<feature type="domain" description="OB" evidence="10">
    <location>
        <begin position="950"/>
        <end position="1023"/>
    </location>
</feature>
<dbReference type="PANTHER" id="PTHR32294">
    <property type="entry name" value="DNA POLYMERASE III SUBUNIT ALPHA"/>
    <property type="match status" value="1"/>
</dbReference>
<dbReference type="eggNOG" id="COG0587">
    <property type="taxonomic scope" value="Bacteria"/>
</dbReference>
<dbReference type="InterPro" id="IPR004365">
    <property type="entry name" value="NA-bd_OB_tRNA"/>
</dbReference>
<dbReference type="EMBL" id="ASQA01000034">
    <property type="protein sequence ID" value="ETT82603.1"/>
    <property type="molecule type" value="Genomic_DNA"/>
</dbReference>
<dbReference type="GO" id="GO:0003887">
    <property type="term" value="F:DNA-directed DNA polymerase activity"/>
    <property type="evidence" value="ECO:0007669"/>
    <property type="project" value="UniProtKB-KW"/>
</dbReference>
<dbReference type="Proteomes" id="UP000019062">
    <property type="component" value="Unassembled WGS sequence"/>
</dbReference>